<organism evidence="6 7">
    <name type="scientific">Maioricimonas rarisocia</name>
    <dbReference type="NCBI Taxonomy" id="2528026"/>
    <lineage>
        <taxon>Bacteria</taxon>
        <taxon>Pseudomonadati</taxon>
        <taxon>Planctomycetota</taxon>
        <taxon>Planctomycetia</taxon>
        <taxon>Planctomycetales</taxon>
        <taxon>Planctomycetaceae</taxon>
        <taxon>Maioricimonas</taxon>
    </lineage>
</organism>
<reference evidence="6 7" key="1">
    <citation type="submission" date="2019-02" db="EMBL/GenBank/DDBJ databases">
        <title>Deep-cultivation of Planctomycetes and their phenomic and genomic characterization uncovers novel biology.</title>
        <authorList>
            <person name="Wiegand S."/>
            <person name="Jogler M."/>
            <person name="Boedeker C."/>
            <person name="Pinto D."/>
            <person name="Vollmers J."/>
            <person name="Rivas-Marin E."/>
            <person name="Kohn T."/>
            <person name="Peeters S.H."/>
            <person name="Heuer A."/>
            <person name="Rast P."/>
            <person name="Oberbeckmann S."/>
            <person name="Bunk B."/>
            <person name="Jeske O."/>
            <person name="Meyerdierks A."/>
            <person name="Storesund J.E."/>
            <person name="Kallscheuer N."/>
            <person name="Luecker S."/>
            <person name="Lage O.M."/>
            <person name="Pohl T."/>
            <person name="Merkel B.J."/>
            <person name="Hornburger P."/>
            <person name="Mueller R.-W."/>
            <person name="Bruemmer F."/>
            <person name="Labrenz M."/>
            <person name="Spormann A.M."/>
            <person name="Op den Camp H."/>
            <person name="Overmann J."/>
            <person name="Amann R."/>
            <person name="Jetten M.S.M."/>
            <person name="Mascher T."/>
            <person name="Medema M.H."/>
            <person name="Devos D.P."/>
            <person name="Kaster A.-K."/>
            <person name="Ovreas L."/>
            <person name="Rohde M."/>
            <person name="Galperin M.Y."/>
            <person name="Jogler C."/>
        </authorList>
    </citation>
    <scope>NUCLEOTIDE SEQUENCE [LARGE SCALE GENOMIC DNA]</scope>
    <source>
        <strain evidence="6 7">Mal4</strain>
    </source>
</reference>
<dbReference type="PANTHER" id="PTHR30419:SF8">
    <property type="entry name" value="NITROGEN ASSIMILATION TRANSCRIPTIONAL ACTIVATOR-RELATED"/>
    <property type="match status" value="1"/>
</dbReference>
<dbReference type="EMBL" id="CP036275">
    <property type="protein sequence ID" value="QDU40519.1"/>
    <property type="molecule type" value="Genomic_DNA"/>
</dbReference>
<accession>A0A517ZDH0</accession>
<keyword evidence="7" id="KW-1185">Reference proteome</keyword>
<evidence type="ECO:0000313" key="7">
    <source>
        <dbReference type="Proteomes" id="UP000320496"/>
    </source>
</evidence>
<dbReference type="InterPro" id="IPR050950">
    <property type="entry name" value="HTH-type_LysR_regulators"/>
</dbReference>
<dbReference type="Proteomes" id="UP000320496">
    <property type="component" value="Chromosome"/>
</dbReference>
<dbReference type="Gene3D" id="1.10.10.10">
    <property type="entry name" value="Winged helix-like DNA-binding domain superfamily/Winged helix DNA-binding domain"/>
    <property type="match status" value="1"/>
</dbReference>
<dbReference type="PANTHER" id="PTHR30419">
    <property type="entry name" value="HTH-TYPE TRANSCRIPTIONAL REGULATOR YBHD"/>
    <property type="match status" value="1"/>
</dbReference>
<dbReference type="GO" id="GO:0005829">
    <property type="term" value="C:cytosol"/>
    <property type="evidence" value="ECO:0007669"/>
    <property type="project" value="TreeGrafter"/>
</dbReference>
<dbReference type="SUPFAM" id="SSF46785">
    <property type="entry name" value="Winged helix' DNA-binding domain"/>
    <property type="match status" value="1"/>
</dbReference>
<dbReference type="OrthoDB" id="9785745at2"/>
<dbReference type="InterPro" id="IPR000847">
    <property type="entry name" value="LysR_HTH_N"/>
</dbReference>
<dbReference type="GO" id="GO:0003700">
    <property type="term" value="F:DNA-binding transcription factor activity"/>
    <property type="evidence" value="ECO:0007669"/>
    <property type="project" value="InterPro"/>
</dbReference>
<dbReference type="AlphaFoldDB" id="A0A517ZDH0"/>
<keyword evidence="2" id="KW-0805">Transcription regulation</keyword>
<evidence type="ECO:0000259" key="5">
    <source>
        <dbReference type="PROSITE" id="PS50931"/>
    </source>
</evidence>
<dbReference type="RefSeq" id="WP_145371805.1">
    <property type="nucleotide sequence ID" value="NZ_CP036275.1"/>
</dbReference>
<dbReference type="InterPro" id="IPR036388">
    <property type="entry name" value="WH-like_DNA-bd_sf"/>
</dbReference>
<keyword evidence="4" id="KW-0804">Transcription</keyword>
<dbReference type="Pfam" id="PF00126">
    <property type="entry name" value="HTH_1"/>
    <property type="match status" value="1"/>
</dbReference>
<dbReference type="GO" id="GO:0003677">
    <property type="term" value="F:DNA binding"/>
    <property type="evidence" value="ECO:0007669"/>
    <property type="project" value="UniProtKB-KW"/>
</dbReference>
<feature type="domain" description="HTH lysR-type" evidence="5">
    <location>
        <begin position="1"/>
        <end position="58"/>
    </location>
</feature>
<dbReference type="SUPFAM" id="SSF53850">
    <property type="entry name" value="Periplasmic binding protein-like II"/>
    <property type="match status" value="1"/>
</dbReference>
<evidence type="ECO:0000256" key="3">
    <source>
        <dbReference type="ARBA" id="ARBA00023125"/>
    </source>
</evidence>
<sequence>MHLRTVEIFCDIVTHRSFSKAAEARKISQPAASQAIQHLEERLGVSLIDRSKRPLELTPAGQVYFEGCRNLLDEYREIEDRVLSLQGKVTGRVRVAAIYSVGLLQMAAYVHRFEQTYPDVDLQLDYLHPDEVYAGIRRDEADLGIVSFPRDGGDVACIPWQDQEMGLVVPPGHRLADEEQVDLGEIDGEPFVGFTTDLIIRRETDRLLKRHRVSVKVVHQFDNVENIKRAVEIGAGISILPLPTARRESQAGTIRALSLRDVEFKRPLGIIHRRQKHLLTAAEKFVEVLHEELGLDHPHTTLVPVEHGV</sequence>
<dbReference type="InterPro" id="IPR005119">
    <property type="entry name" value="LysR_subst-bd"/>
</dbReference>
<evidence type="ECO:0000256" key="4">
    <source>
        <dbReference type="ARBA" id="ARBA00023163"/>
    </source>
</evidence>
<dbReference type="CDD" id="cd05466">
    <property type="entry name" value="PBP2_LTTR_substrate"/>
    <property type="match status" value="1"/>
</dbReference>
<dbReference type="KEGG" id="mri:Mal4_48770"/>
<dbReference type="PRINTS" id="PR00039">
    <property type="entry name" value="HTHLYSR"/>
</dbReference>
<evidence type="ECO:0000256" key="2">
    <source>
        <dbReference type="ARBA" id="ARBA00023015"/>
    </source>
</evidence>
<proteinExistence type="inferred from homology"/>
<keyword evidence="3" id="KW-0238">DNA-binding</keyword>
<dbReference type="InterPro" id="IPR036390">
    <property type="entry name" value="WH_DNA-bd_sf"/>
</dbReference>
<dbReference type="Gene3D" id="3.40.190.290">
    <property type="match status" value="1"/>
</dbReference>
<comment type="similarity">
    <text evidence="1">Belongs to the LysR transcriptional regulatory family.</text>
</comment>
<name>A0A517ZDH0_9PLAN</name>
<dbReference type="PROSITE" id="PS50931">
    <property type="entry name" value="HTH_LYSR"/>
    <property type="match status" value="1"/>
</dbReference>
<dbReference type="FunFam" id="1.10.10.10:FF:000001">
    <property type="entry name" value="LysR family transcriptional regulator"/>
    <property type="match status" value="1"/>
</dbReference>
<dbReference type="Pfam" id="PF03466">
    <property type="entry name" value="LysR_substrate"/>
    <property type="match status" value="1"/>
</dbReference>
<gene>
    <name evidence="6" type="primary">cysL</name>
    <name evidence="6" type="ORF">Mal4_48770</name>
</gene>
<evidence type="ECO:0000313" key="6">
    <source>
        <dbReference type="EMBL" id="QDU40519.1"/>
    </source>
</evidence>
<evidence type="ECO:0000256" key="1">
    <source>
        <dbReference type="ARBA" id="ARBA00009437"/>
    </source>
</evidence>
<protein>
    <submittedName>
        <fullName evidence="6">HTH-type transcriptional regulator CysL</fullName>
    </submittedName>
</protein>